<feature type="non-terminal residue" evidence="2">
    <location>
        <position position="1"/>
    </location>
</feature>
<evidence type="ECO:0000313" key="2">
    <source>
        <dbReference type="EMBL" id="MCI71155.1"/>
    </source>
</evidence>
<comment type="caution">
    <text evidence="2">The sequence shown here is derived from an EMBL/GenBank/DDBJ whole genome shotgun (WGS) entry which is preliminary data.</text>
</comment>
<feature type="compositionally biased region" description="Basic and acidic residues" evidence="1">
    <location>
        <begin position="1"/>
        <end position="12"/>
    </location>
</feature>
<accession>A0A392UHF2</accession>
<dbReference type="AlphaFoldDB" id="A0A392UHF2"/>
<keyword evidence="3" id="KW-1185">Reference proteome</keyword>
<reference evidence="2 3" key="1">
    <citation type="journal article" date="2018" name="Front. Plant Sci.">
        <title>Red Clover (Trifolium pratense) and Zigzag Clover (T. medium) - A Picture of Genomic Similarities and Differences.</title>
        <authorList>
            <person name="Dluhosova J."/>
            <person name="Istvanek J."/>
            <person name="Nedelnik J."/>
            <person name="Repkova J."/>
        </authorList>
    </citation>
    <scope>NUCLEOTIDE SEQUENCE [LARGE SCALE GENOMIC DNA]</scope>
    <source>
        <strain evidence="3">cv. 10/8</strain>
        <tissue evidence="2">Leaf</tissue>
    </source>
</reference>
<name>A0A392UHF2_9FABA</name>
<organism evidence="2 3">
    <name type="scientific">Trifolium medium</name>
    <dbReference type="NCBI Taxonomy" id="97028"/>
    <lineage>
        <taxon>Eukaryota</taxon>
        <taxon>Viridiplantae</taxon>
        <taxon>Streptophyta</taxon>
        <taxon>Embryophyta</taxon>
        <taxon>Tracheophyta</taxon>
        <taxon>Spermatophyta</taxon>
        <taxon>Magnoliopsida</taxon>
        <taxon>eudicotyledons</taxon>
        <taxon>Gunneridae</taxon>
        <taxon>Pentapetalae</taxon>
        <taxon>rosids</taxon>
        <taxon>fabids</taxon>
        <taxon>Fabales</taxon>
        <taxon>Fabaceae</taxon>
        <taxon>Papilionoideae</taxon>
        <taxon>50 kb inversion clade</taxon>
        <taxon>NPAAA clade</taxon>
        <taxon>Hologalegina</taxon>
        <taxon>IRL clade</taxon>
        <taxon>Trifolieae</taxon>
        <taxon>Trifolium</taxon>
    </lineage>
</organism>
<evidence type="ECO:0000256" key="1">
    <source>
        <dbReference type="SAM" id="MobiDB-lite"/>
    </source>
</evidence>
<evidence type="ECO:0000313" key="3">
    <source>
        <dbReference type="Proteomes" id="UP000265520"/>
    </source>
</evidence>
<sequence>SEASRKARELAESRCVSPNSGNGSTLSRQKLASSR</sequence>
<proteinExistence type="predicted"/>
<dbReference type="Proteomes" id="UP000265520">
    <property type="component" value="Unassembled WGS sequence"/>
</dbReference>
<dbReference type="EMBL" id="LXQA010790613">
    <property type="protein sequence ID" value="MCI71155.1"/>
    <property type="molecule type" value="Genomic_DNA"/>
</dbReference>
<protein>
    <submittedName>
        <fullName evidence="2">Uncharacterized protein</fullName>
    </submittedName>
</protein>
<feature type="compositionally biased region" description="Polar residues" evidence="1">
    <location>
        <begin position="16"/>
        <end position="35"/>
    </location>
</feature>
<feature type="region of interest" description="Disordered" evidence="1">
    <location>
        <begin position="1"/>
        <end position="35"/>
    </location>
</feature>